<evidence type="ECO:0000256" key="1">
    <source>
        <dbReference type="ARBA" id="ARBA00001946"/>
    </source>
</evidence>
<evidence type="ECO:0000256" key="6">
    <source>
        <dbReference type="ARBA" id="ARBA00022741"/>
    </source>
</evidence>
<dbReference type="GO" id="GO:0006400">
    <property type="term" value="P:tRNA modification"/>
    <property type="evidence" value="ECO:0007669"/>
    <property type="project" value="TreeGrafter"/>
</dbReference>
<comment type="function">
    <text evidence="2 10">Catalyzes the transfer of a dimethylallyl group onto the adenine at position 37 in tRNAs that read codons beginning with uridine, leading to the formation of N6-(dimethylallyl)adenosine (i(6)A).</text>
</comment>
<evidence type="ECO:0000256" key="10">
    <source>
        <dbReference type="HAMAP-Rule" id="MF_00185"/>
    </source>
</evidence>
<comment type="caution">
    <text evidence="10">Lacks conserved residue(s) required for the propagation of feature annotation.</text>
</comment>
<evidence type="ECO:0000256" key="8">
    <source>
        <dbReference type="ARBA" id="ARBA00022842"/>
    </source>
</evidence>
<keyword evidence="6 10" id="KW-0547">Nucleotide-binding</keyword>
<keyword evidence="5 10" id="KW-0819">tRNA processing</keyword>
<name>A0A1F5SZD5_9BACT</name>
<gene>
    <name evidence="10" type="primary">miaA</name>
    <name evidence="11" type="ORF">A3H09_03275</name>
</gene>
<keyword evidence="8 10" id="KW-0460">Magnesium</keyword>
<dbReference type="GO" id="GO:0052381">
    <property type="term" value="F:tRNA dimethylallyltransferase activity"/>
    <property type="evidence" value="ECO:0007669"/>
    <property type="project" value="UniProtKB-UniRule"/>
</dbReference>
<dbReference type="InterPro" id="IPR039657">
    <property type="entry name" value="Dimethylallyltransferase"/>
</dbReference>
<dbReference type="EC" id="2.5.1.75" evidence="10"/>
<organism evidence="11 12">
    <name type="scientific">Candidatus Falkowbacteria bacterium RIFCSPLOWO2_12_FULL_45_13</name>
    <dbReference type="NCBI Taxonomy" id="1797991"/>
    <lineage>
        <taxon>Bacteria</taxon>
        <taxon>Candidatus Falkowiibacteriota</taxon>
    </lineage>
</organism>
<dbReference type="Gene3D" id="3.40.50.300">
    <property type="entry name" value="P-loop containing nucleotide triphosphate hydrolases"/>
    <property type="match status" value="1"/>
</dbReference>
<dbReference type="GO" id="GO:0005524">
    <property type="term" value="F:ATP binding"/>
    <property type="evidence" value="ECO:0007669"/>
    <property type="project" value="UniProtKB-UniRule"/>
</dbReference>
<dbReference type="AlphaFoldDB" id="A0A1F5SZD5"/>
<comment type="caution">
    <text evidence="11">The sequence shown here is derived from an EMBL/GenBank/DDBJ whole genome shotgun (WGS) entry which is preliminary data.</text>
</comment>
<feature type="region of interest" description="Interaction with substrate tRNA" evidence="10">
    <location>
        <begin position="36"/>
        <end position="39"/>
    </location>
</feature>
<protein>
    <recommendedName>
        <fullName evidence="10">tRNA dimethylallyltransferase</fullName>
        <ecNumber evidence="10">2.5.1.75</ecNumber>
    </recommendedName>
    <alternativeName>
        <fullName evidence="10">Dimethylallyl diphosphate:tRNA dimethylallyltransferase</fullName>
        <shortName evidence="10">DMAPP:tRNA dimethylallyltransferase</shortName>
        <shortName evidence="10">DMATase</shortName>
    </alternativeName>
    <alternativeName>
        <fullName evidence="10">Isopentenyl-diphosphate:tRNA isopentenyltransferase</fullName>
        <shortName evidence="10">IPP transferase</shortName>
        <shortName evidence="10">IPPT</shortName>
        <shortName evidence="10">IPTase</shortName>
    </alternativeName>
</protein>
<dbReference type="HAMAP" id="MF_00185">
    <property type="entry name" value="IPP_trans"/>
    <property type="match status" value="1"/>
</dbReference>
<dbReference type="InterPro" id="IPR027417">
    <property type="entry name" value="P-loop_NTPase"/>
</dbReference>
<dbReference type="PANTHER" id="PTHR11088:SF60">
    <property type="entry name" value="TRNA DIMETHYLALLYLTRANSFERASE"/>
    <property type="match status" value="1"/>
</dbReference>
<dbReference type="Proteomes" id="UP000176915">
    <property type="component" value="Unassembled WGS sequence"/>
</dbReference>
<evidence type="ECO:0000256" key="5">
    <source>
        <dbReference type="ARBA" id="ARBA00022694"/>
    </source>
</evidence>
<evidence type="ECO:0000256" key="9">
    <source>
        <dbReference type="ARBA" id="ARBA00049563"/>
    </source>
</evidence>
<comment type="catalytic activity">
    <reaction evidence="9 10">
        <text>adenosine(37) in tRNA + dimethylallyl diphosphate = N(6)-dimethylallyladenosine(37) in tRNA + diphosphate</text>
        <dbReference type="Rhea" id="RHEA:26482"/>
        <dbReference type="Rhea" id="RHEA-COMP:10162"/>
        <dbReference type="Rhea" id="RHEA-COMP:10375"/>
        <dbReference type="ChEBI" id="CHEBI:33019"/>
        <dbReference type="ChEBI" id="CHEBI:57623"/>
        <dbReference type="ChEBI" id="CHEBI:74411"/>
        <dbReference type="ChEBI" id="CHEBI:74415"/>
        <dbReference type="EC" id="2.5.1.75"/>
    </reaction>
</comment>
<evidence type="ECO:0000313" key="12">
    <source>
        <dbReference type="Proteomes" id="UP000176915"/>
    </source>
</evidence>
<keyword evidence="4 10" id="KW-0808">Transferase</keyword>
<evidence type="ECO:0000256" key="3">
    <source>
        <dbReference type="ARBA" id="ARBA00005842"/>
    </source>
</evidence>
<feature type="binding site" evidence="10">
    <location>
        <begin position="11"/>
        <end position="18"/>
    </location>
    <ligand>
        <name>ATP</name>
        <dbReference type="ChEBI" id="CHEBI:30616"/>
    </ligand>
</feature>
<evidence type="ECO:0000256" key="7">
    <source>
        <dbReference type="ARBA" id="ARBA00022840"/>
    </source>
</evidence>
<feature type="site" description="Interaction with substrate tRNA" evidence="10">
    <location>
        <position position="147"/>
    </location>
</feature>
<dbReference type="PANTHER" id="PTHR11088">
    <property type="entry name" value="TRNA DIMETHYLALLYLTRANSFERASE"/>
    <property type="match status" value="1"/>
</dbReference>
<dbReference type="InterPro" id="IPR018022">
    <property type="entry name" value="IPT"/>
</dbReference>
<accession>A0A1F5SZD5</accession>
<evidence type="ECO:0000256" key="4">
    <source>
        <dbReference type="ARBA" id="ARBA00022679"/>
    </source>
</evidence>
<feature type="binding site" evidence="10">
    <location>
        <begin position="13"/>
        <end position="18"/>
    </location>
    <ligand>
        <name>substrate</name>
    </ligand>
</feature>
<comment type="subunit">
    <text evidence="10">Monomer.</text>
</comment>
<reference evidence="11 12" key="1">
    <citation type="journal article" date="2016" name="Nat. Commun.">
        <title>Thousands of microbial genomes shed light on interconnected biogeochemical processes in an aquifer system.</title>
        <authorList>
            <person name="Anantharaman K."/>
            <person name="Brown C.T."/>
            <person name="Hug L.A."/>
            <person name="Sharon I."/>
            <person name="Castelle C.J."/>
            <person name="Probst A.J."/>
            <person name="Thomas B.C."/>
            <person name="Singh A."/>
            <person name="Wilkins M.J."/>
            <person name="Karaoz U."/>
            <person name="Brodie E.L."/>
            <person name="Williams K.H."/>
            <person name="Hubbard S.S."/>
            <person name="Banfield J.F."/>
        </authorList>
    </citation>
    <scope>NUCLEOTIDE SEQUENCE [LARGE SCALE GENOMIC DNA]</scope>
</reference>
<feature type="site" description="Interaction with substrate tRNA" evidence="10">
    <location>
        <position position="170"/>
    </location>
</feature>
<dbReference type="Pfam" id="PF01715">
    <property type="entry name" value="IPPT"/>
    <property type="match status" value="1"/>
</dbReference>
<keyword evidence="7 10" id="KW-0067">ATP-binding</keyword>
<proteinExistence type="inferred from homology"/>
<evidence type="ECO:0000313" key="11">
    <source>
        <dbReference type="EMBL" id="OGF32068.1"/>
    </source>
</evidence>
<dbReference type="SUPFAM" id="SSF52540">
    <property type="entry name" value="P-loop containing nucleoside triphosphate hydrolases"/>
    <property type="match status" value="1"/>
</dbReference>
<evidence type="ECO:0000256" key="2">
    <source>
        <dbReference type="ARBA" id="ARBA00003213"/>
    </source>
</evidence>
<comment type="cofactor">
    <cofactor evidence="1 10">
        <name>Mg(2+)</name>
        <dbReference type="ChEBI" id="CHEBI:18420"/>
    </cofactor>
</comment>
<dbReference type="Gene3D" id="1.10.20.140">
    <property type="match status" value="1"/>
</dbReference>
<sequence>MNYNKIIVILGPTASGKTKLAVELAREFNGEIVSADSRQVYKGMDVGSGKDLDEFTIFNFFAQVCRASQRLVRLGRRSPPACLAGRRVGGHGASGGQFSKKIQIPYHLIDVASPKKQFDLAKYQKLAFQAIDDILKRCKLPILAGGSGLYLQAVVDNYKLSRAKKDFSLRKKIEKFSAPELFQKLKTISPKMAAKLNHSDRNNQRRLVRYLEILKQGEGLKSSRGQKKYDALIIGLDVKSETLKQRIAKRLLLRLKKQNLIGEVEGLHEQGLSWVKLENFGLEYEFISLYLQKKIGYDEMIEKLIMASYQFSRRQLSWFRRWQRQGARINWLSDREEAAQLVSEFIK</sequence>
<dbReference type="Pfam" id="PF01745">
    <property type="entry name" value="IPT"/>
    <property type="match status" value="1"/>
</dbReference>
<comment type="similarity">
    <text evidence="3 10">Belongs to the IPP transferase family.</text>
</comment>
<dbReference type="EMBL" id="MFFY01000006">
    <property type="protein sequence ID" value="OGF32068.1"/>
    <property type="molecule type" value="Genomic_DNA"/>
</dbReference>